<evidence type="ECO:0000256" key="1">
    <source>
        <dbReference type="SAM" id="MobiDB-lite"/>
    </source>
</evidence>
<name>A0A0D4ZYL3_9SPHN</name>
<reference evidence="2" key="1">
    <citation type="submission" date="2014-06" db="EMBL/GenBank/DDBJ databases">
        <title>Molecular and ecological studies on carbamate pesticide degrading bacteria isolated from agricultural soils.</title>
        <authorList>
            <person name="Kim D.-U."/>
            <person name="Ka J.-O."/>
        </authorList>
    </citation>
    <scope>NUCLEOTIDE SEQUENCE</scope>
    <source>
        <strain evidence="2">NS2</strain>
        <plasmid evidence="2">201</plasmid>
    </source>
</reference>
<evidence type="ECO:0000313" key="2">
    <source>
        <dbReference type="EMBL" id="AJW29234.1"/>
    </source>
</evidence>
<gene>
    <name evidence="2" type="ORF">plasmid201_046</name>
</gene>
<dbReference type="EMBL" id="KM017070">
    <property type="protein sequence ID" value="AJW29234.1"/>
    <property type="molecule type" value="Genomic_DNA"/>
</dbReference>
<geneLocation type="plasmid" evidence="2">
    <name>201</name>
</geneLocation>
<dbReference type="AlphaFoldDB" id="A0A0D4ZYL3"/>
<keyword evidence="2" id="KW-0614">Plasmid</keyword>
<organism evidence="2">
    <name type="scientific">Sphingomonas sp. NS2</name>
    <dbReference type="NCBI Taxonomy" id="908605"/>
    <lineage>
        <taxon>Bacteria</taxon>
        <taxon>Pseudomonadati</taxon>
        <taxon>Pseudomonadota</taxon>
        <taxon>Alphaproteobacteria</taxon>
        <taxon>Sphingomonadales</taxon>
        <taxon>Sphingomonadaceae</taxon>
        <taxon>Sphingomonas</taxon>
    </lineage>
</organism>
<feature type="region of interest" description="Disordered" evidence="1">
    <location>
        <begin position="1"/>
        <end position="23"/>
    </location>
</feature>
<sequence length="49" mass="5490">MQWPNVRELSGFWNPNGGPRKSRVANATLFDRHAGNRQPALMRDKAAGL</sequence>
<accession>A0A0D4ZYL3</accession>
<protein>
    <submittedName>
        <fullName evidence="2">Uncharacterized protein</fullName>
    </submittedName>
</protein>
<proteinExistence type="predicted"/>